<feature type="domain" description="UspA" evidence="2">
    <location>
        <begin position="219"/>
        <end position="272"/>
    </location>
</feature>
<comment type="caution">
    <text evidence="3">The sequence shown here is derived from an EMBL/GenBank/DDBJ whole genome shotgun (WGS) entry which is preliminary data.</text>
</comment>
<name>A0ABX0QI42_9BACT</name>
<dbReference type="InterPro" id="IPR006016">
    <property type="entry name" value="UspA"/>
</dbReference>
<evidence type="ECO:0000256" key="1">
    <source>
        <dbReference type="ARBA" id="ARBA00008791"/>
    </source>
</evidence>
<evidence type="ECO:0000259" key="2">
    <source>
        <dbReference type="Pfam" id="PF00582"/>
    </source>
</evidence>
<feature type="domain" description="UspA" evidence="2">
    <location>
        <begin position="1"/>
        <end position="144"/>
    </location>
</feature>
<keyword evidence="4" id="KW-1185">Reference proteome</keyword>
<dbReference type="Pfam" id="PF00582">
    <property type="entry name" value="Usp"/>
    <property type="match status" value="2"/>
</dbReference>
<dbReference type="CDD" id="cd00293">
    <property type="entry name" value="USP-like"/>
    <property type="match status" value="2"/>
</dbReference>
<dbReference type="PANTHER" id="PTHR46268">
    <property type="entry name" value="STRESS RESPONSE PROTEIN NHAX"/>
    <property type="match status" value="1"/>
</dbReference>
<proteinExistence type="inferred from homology"/>
<organism evidence="3 4">
    <name type="scientific">Fibrivirga algicola</name>
    <dbReference type="NCBI Taxonomy" id="2950420"/>
    <lineage>
        <taxon>Bacteria</taxon>
        <taxon>Pseudomonadati</taxon>
        <taxon>Bacteroidota</taxon>
        <taxon>Cytophagia</taxon>
        <taxon>Cytophagales</taxon>
        <taxon>Spirosomataceae</taxon>
        <taxon>Fibrivirga</taxon>
    </lineage>
</organism>
<evidence type="ECO:0000313" key="3">
    <source>
        <dbReference type="EMBL" id="NID10732.1"/>
    </source>
</evidence>
<dbReference type="PRINTS" id="PR01438">
    <property type="entry name" value="UNVRSLSTRESS"/>
</dbReference>
<dbReference type="InterPro" id="IPR006015">
    <property type="entry name" value="Universal_stress_UspA"/>
</dbReference>
<dbReference type="SUPFAM" id="SSF52402">
    <property type="entry name" value="Adenine nucleotide alpha hydrolases-like"/>
    <property type="match status" value="2"/>
</dbReference>
<dbReference type="EMBL" id="WAEL01000003">
    <property type="protein sequence ID" value="NID10732.1"/>
    <property type="molecule type" value="Genomic_DNA"/>
</dbReference>
<accession>A0ABX0QI42</accession>
<dbReference type="Gene3D" id="3.40.50.620">
    <property type="entry name" value="HUPs"/>
    <property type="match status" value="2"/>
</dbReference>
<reference evidence="4" key="2">
    <citation type="submission" date="2023-07" db="EMBL/GenBank/DDBJ databases">
        <authorList>
            <person name="Jung D.-H."/>
        </authorList>
    </citation>
    <scope>NUCLEOTIDE SEQUENCE [LARGE SCALE GENOMIC DNA]</scope>
    <source>
        <strain evidence="4">JA-25</strain>
    </source>
</reference>
<sequence length="275" mass="29691">MKTILVPTDLSPMTNNALSVAVSLARSNKSEIVLLHSAIQPMPMMAYGEALPITSAADLAVFADMEQEAHDALQRFVTNPAYAGVTITPVTLTNGEGLITAVTDRPADLIVMASKGASGLTEWLIGSTAEIIVRHAHCPVLVVKEPVANFKPETVVCAIDVDDRLKSPHVYPFKLGSRGLHQFLYVMTPSDNRDPDGVREWVNDFAAQQGITNFELAIHGARNVPEGITTYADNVKADLIVLYTHGRKGLYHLFVGSVAEDVLNHASVPVLIMQA</sequence>
<comment type="similarity">
    <text evidence="1">Belongs to the universal stress protein A family.</text>
</comment>
<dbReference type="RefSeq" id="WP_166691948.1">
    <property type="nucleotide sequence ID" value="NZ_WAEL01000003.1"/>
</dbReference>
<dbReference type="InterPro" id="IPR014729">
    <property type="entry name" value="Rossmann-like_a/b/a_fold"/>
</dbReference>
<gene>
    <name evidence="3" type="ORF">F7231_11170</name>
</gene>
<dbReference type="Proteomes" id="UP000606008">
    <property type="component" value="Unassembled WGS sequence"/>
</dbReference>
<protein>
    <submittedName>
        <fullName evidence="3">Universal stress protein</fullName>
    </submittedName>
</protein>
<reference evidence="4" key="1">
    <citation type="submission" date="2019-09" db="EMBL/GenBank/DDBJ databases">
        <authorList>
            <person name="Jung D.-H."/>
        </authorList>
    </citation>
    <scope>NUCLEOTIDE SEQUENCE [LARGE SCALE GENOMIC DNA]</scope>
    <source>
        <strain evidence="4">JA-25</strain>
    </source>
</reference>
<evidence type="ECO:0000313" key="4">
    <source>
        <dbReference type="Proteomes" id="UP000606008"/>
    </source>
</evidence>
<dbReference type="PANTHER" id="PTHR46268:SF6">
    <property type="entry name" value="UNIVERSAL STRESS PROTEIN UP12"/>
    <property type="match status" value="1"/>
</dbReference>